<dbReference type="EMBL" id="MU266438">
    <property type="protein sequence ID" value="KAH7923935.1"/>
    <property type="molecule type" value="Genomic_DNA"/>
</dbReference>
<dbReference type="Proteomes" id="UP000790709">
    <property type="component" value="Unassembled WGS sequence"/>
</dbReference>
<sequence>MATYDCIVIGSGHAGATAALAAVGSGCDNVLIVEKSPKDWAGGNGYFTAGVHRTAHAGLEDLLSIVRNLKPEDASQFELEAYTPEDYAHDIMLAGDSRADPVLVNTMAKESRDAIEWLARAVEIPFVLSFQKPIGETNSSVRQKLIPSVALSVEGGGKGMIEADLRALEKAKVAIWFDSPATSLLAEGGTVTGVVVRRNGEEVSLTASAIVLAAGGYESSPELRAKYLGPGWERAFVRGTPYNTGDGFPMAQAVGARLAGNWKECHTTCWDANAPANTGDHERYDNFPKRGYPSGIMVNVKGERFVDEGEDFAGRTFGKFSREILHQPEGFVFQIWARDAIALLSQKEYGDGIVEKITASTIEELAEKLTEKGLQDKDTFLGTVQEYNDAVRRHRAEHPELAWNIASKDGLSTQSSAISLKVPKSNWALPLDDGPFLAVKAACAITFTFGGLEIDPDTAGVLSQETCKPIKGLFCTGEMVGGLYYGGHPSGCGLTAGTVFGRKAGRGAAKLAGKFVQRGL</sequence>
<proteinExistence type="predicted"/>
<comment type="caution">
    <text evidence="1">The sequence shown here is derived from an EMBL/GenBank/DDBJ whole genome shotgun (WGS) entry which is preliminary data.</text>
</comment>
<evidence type="ECO:0000313" key="1">
    <source>
        <dbReference type="EMBL" id="KAH7923935.1"/>
    </source>
</evidence>
<keyword evidence="2" id="KW-1185">Reference proteome</keyword>
<evidence type="ECO:0000313" key="2">
    <source>
        <dbReference type="Proteomes" id="UP000790709"/>
    </source>
</evidence>
<name>A0ACB8BDV9_9AGAM</name>
<gene>
    <name evidence="1" type="ORF">BV22DRAFT_548838</name>
</gene>
<organism evidence="1 2">
    <name type="scientific">Leucogyrophana mollusca</name>
    <dbReference type="NCBI Taxonomy" id="85980"/>
    <lineage>
        <taxon>Eukaryota</taxon>
        <taxon>Fungi</taxon>
        <taxon>Dikarya</taxon>
        <taxon>Basidiomycota</taxon>
        <taxon>Agaricomycotina</taxon>
        <taxon>Agaricomycetes</taxon>
        <taxon>Agaricomycetidae</taxon>
        <taxon>Boletales</taxon>
        <taxon>Boletales incertae sedis</taxon>
        <taxon>Leucogyrophana</taxon>
    </lineage>
</organism>
<reference evidence="1" key="1">
    <citation type="journal article" date="2021" name="New Phytol.">
        <title>Evolutionary innovations through gain and loss of genes in the ectomycorrhizal Boletales.</title>
        <authorList>
            <person name="Wu G."/>
            <person name="Miyauchi S."/>
            <person name="Morin E."/>
            <person name="Kuo A."/>
            <person name="Drula E."/>
            <person name="Varga T."/>
            <person name="Kohler A."/>
            <person name="Feng B."/>
            <person name="Cao Y."/>
            <person name="Lipzen A."/>
            <person name="Daum C."/>
            <person name="Hundley H."/>
            <person name="Pangilinan J."/>
            <person name="Johnson J."/>
            <person name="Barry K."/>
            <person name="LaButti K."/>
            <person name="Ng V."/>
            <person name="Ahrendt S."/>
            <person name="Min B."/>
            <person name="Choi I.G."/>
            <person name="Park H."/>
            <person name="Plett J.M."/>
            <person name="Magnuson J."/>
            <person name="Spatafora J.W."/>
            <person name="Nagy L.G."/>
            <person name="Henrissat B."/>
            <person name="Grigoriev I.V."/>
            <person name="Yang Z.L."/>
            <person name="Xu J."/>
            <person name="Martin F.M."/>
        </authorList>
    </citation>
    <scope>NUCLEOTIDE SEQUENCE</scope>
    <source>
        <strain evidence="1">KUC20120723A-06</strain>
    </source>
</reference>
<accession>A0ACB8BDV9</accession>
<protein>
    <submittedName>
        <fullName evidence="1">FAD/NAD(P)-binding domain-containing protein</fullName>
    </submittedName>
</protein>